<evidence type="ECO:0000313" key="2">
    <source>
        <dbReference type="EMBL" id="MCD9560303.1"/>
    </source>
</evidence>
<sequence length="106" mass="12357">MVKKEKIGQDGGGERQGGSGWYGFGDGKGKRRREVWVRGIFRPTMAGVHGEEWGWRLLLVKIKLDGRPGLVLEHDGSDRFPHRSRIWYMGWDEFQFKWWPELIKSG</sequence>
<comment type="caution">
    <text evidence="2">The sequence shown here is derived from an EMBL/GenBank/DDBJ whole genome shotgun (WGS) entry which is preliminary data.</text>
</comment>
<evidence type="ECO:0000313" key="3">
    <source>
        <dbReference type="Proteomes" id="UP000823775"/>
    </source>
</evidence>
<dbReference type="Proteomes" id="UP000823775">
    <property type="component" value="Unassembled WGS sequence"/>
</dbReference>
<proteinExistence type="predicted"/>
<reference evidence="2 3" key="1">
    <citation type="journal article" date="2021" name="BMC Genomics">
        <title>Datura genome reveals duplications of psychoactive alkaloid biosynthetic genes and high mutation rate following tissue culture.</title>
        <authorList>
            <person name="Rajewski A."/>
            <person name="Carter-House D."/>
            <person name="Stajich J."/>
            <person name="Litt A."/>
        </authorList>
    </citation>
    <scope>NUCLEOTIDE SEQUENCE [LARGE SCALE GENOMIC DNA]</scope>
    <source>
        <strain evidence="2">AR-01</strain>
    </source>
</reference>
<keyword evidence="3" id="KW-1185">Reference proteome</keyword>
<feature type="region of interest" description="Disordered" evidence="1">
    <location>
        <begin position="1"/>
        <end position="23"/>
    </location>
</feature>
<name>A0ABS8UPQ3_DATST</name>
<protein>
    <submittedName>
        <fullName evidence="2">Uncharacterized protein</fullName>
    </submittedName>
</protein>
<organism evidence="2 3">
    <name type="scientific">Datura stramonium</name>
    <name type="common">Jimsonweed</name>
    <name type="synonym">Common thornapple</name>
    <dbReference type="NCBI Taxonomy" id="4076"/>
    <lineage>
        <taxon>Eukaryota</taxon>
        <taxon>Viridiplantae</taxon>
        <taxon>Streptophyta</taxon>
        <taxon>Embryophyta</taxon>
        <taxon>Tracheophyta</taxon>
        <taxon>Spermatophyta</taxon>
        <taxon>Magnoliopsida</taxon>
        <taxon>eudicotyledons</taxon>
        <taxon>Gunneridae</taxon>
        <taxon>Pentapetalae</taxon>
        <taxon>asterids</taxon>
        <taxon>lamiids</taxon>
        <taxon>Solanales</taxon>
        <taxon>Solanaceae</taxon>
        <taxon>Solanoideae</taxon>
        <taxon>Datureae</taxon>
        <taxon>Datura</taxon>
    </lineage>
</organism>
<feature type="compositionally biased region" description="Gly residues" evidence="1">
    <location>
        <begin position="9"/>
        <end position="23"/>
    </location>
</feature>
<evidence type="ECO:0000256" key="1">
    <source>
        <dbReference type="SAM" id="MobiDB-lite"/>
    </source>
</evidence>
<accession>A0ABS8UPQ3</accession>
<gene>
    <name evidence="2" type="ORF">HAX54_018826</name>
</gene>
<dbReference type="EMBL" id="JACEIK010002297">
    <property type="protein sequence ID" value="MCD9560303.1"/>
    <property type="molecule type" value="Genomic_DNA"/>
</dbReference>